<reference evidence="1 2" key="1">
    <citation type="journal article" date="2022" name="Plant J.">
        <title>Chromosome-level genome of Camellia lanceoleosa provides a valuable resource for understanding genome evolution and self-incompatibility.</title>
        <authorList>
            <person name="Gong W."/>
            <person name="Xiao S."/>
            <person name="Wang L."/>
            <person name="Liao Z."/>
            <person name="Chang Y."/>
            <person name="Mo W."/>
            <person name="Hu G."/>
            <person name="Li W."/>
            <person name="Zhao G."/>
            <person name="Zhu H."/>
            <person name="Hu X."/>
            <person name="Ji K."/>
            <person name="Xiang X."/>
            <person name="Song Q."/>
            <person name="Yuan D."/>
            <person name="Jin S."/>
            <person name="Zhang L."/>
        </authorList>
    </citation>
    <scope>NUCLEOTIDE SEQUENCE [LARGE SCALE GENOMIC DNA]</scope>
    <source>
        <strain evidence="1">SQ_2022a</strain>
    </source>
</reference>
<dbReference type="Proteomes" id="UP001060215">
    <property type="component" value="Chromosome 6"/>
</dbReference>
<dbReference type="EMBL" id="CM045763">
    <property type="protein sequence ID" value="KAI8022790.1"/>
    <property type="molecule type" value="Genomic_DNA"/>
</dbReference>
<protein>
    <submittedName>
        <fullName evidence="1">Uncharacterized protein</fullName>
    </submittedName>
</protein>
<accession>A0ACC0IBK2</accession>
<organism evidence="1 2">
    <name type="scientific">Camellia lanceoleosa</name>
    <dbReference type="NCBI Taxonomy" id="1840588"/>
    <lineage>
        <taxon>Eukaryota</taxon>
        <taxon>Viridiplantae</taxon>
        <taxon>Streptophyta</taxon>
        <taxon>Embryophyta</taxon>
        <taxon>Tracheophyta</taxon>
        <taxon>Spermatophyta</taxon>
        <taxon>Magnoliopsida</taxon>
        <taxon>eudicotyledons</taxon>
        <taxon>Gunneridae</taxon>
        <taxon>Pentapetalae</taxon>
        <taxon>asterids</taxon>
        <taxon>Ericales</taxon>
        <taxon>Theaceae</taxon>
        <taxon>Camellia</taxon>
    </lineage>
</organism>
<evidence type="ECO:0000313" key="2">
    <source>
        <dbReference type="Proteomes" id="UP001060215"/>
    </source>
</evidence>
<name>A0ACC0IBK2_9ERIC</name>
<comment type="caution">
    <text evidence="1">The sequence shown here is derived from an EMBL/GenBank/DDBJ whole genome shotgun (WGS) entry which is preliminary data.</text>
</comment>
<evidence type="ECO:0000313" key="1">
    <source>
        <dbReference type="EMBL" id="KAI8022790.1"/>
    </source>
</evidence>
<proteinExistence type="predicted"/>
<sequence>MYKYNIDLRIAIPALVRLVHQLSQVSSDGPMLNVTRLSLGFFLLLLLLFFLVVSVKLPLTLSIFAVAEPIRLRFGNQFCCSSSGLLSVIASLLASFLCPPSIFWLAYLICICISPCSGVLCNMLNRSLQAIPIPTLLITCTTPTTQTHQQQQTTATPPPHHPPLLRQPTPSPSSSLSPPVLEFQSNDEFVIDIDDDDDENLQVIYGGHA</sequence>
<keyword evidence="2" id="KW-1185">Reference proteome</keyword>
<gene>
    <name evidence="1" type="ORF">LOK49_LG03G03128</name>
</gene>